<gene>
    <name evidence="2" type="ORF">EO244_16565</name>
</gene>
<keyword evidence="1" id="KW-0732">Signal</keyword>
<dbReference type="AlphaFoldDB" id="A0A4Q1JHL3"/>
<evidence type="ECO:0000313" key="2">
    <source>
        <dbReference type="EMBL" id="RXQ87291.1"/>
    </source>
</evidence>
<reference evidence="2 3" key="1">
    <citation type="submission" date="2019-01" db="EMBL/GenBank/DDBJ databases">
        <title>Ancylomarina salipaludis sp. nov., isolated from a salt marsh.</title>
        <authorList>
            <person name="Yoon J.-H."/>
        </authorList>
    </citation>
    <scope>NUCLEOTIDE SEQUENCE [LARGE SCALE GENOMIC DNA]</scope>
    <source>
        <strain evidence="2 3">SHSM-M15</strain>
    </source>
</reference>
<protein>
    <submittedName>
        <fullName evidence="2">Uncharacterized protein</fullName>
    </submittedName>
</protein>
<feature type="chain" id="PRO_5021000970" evidence="1">
    <location>
        <begin position="22"/>
        <end position="309"/>
    </location>
</feature>
<sequence length="309" mass="35974">MKIRRIILVLLLINVMMSCSKSDSTEIDIKKEVSTEFDELLDKYGLFNTDVKYESFTVGVDTNIILFNGRVKERLVIKGFNKLDKNSICSYEGIVLDTIVDIDEGYGVTSTHHISDFSIQKFYKHGDDYAFILWGWAYGDYQHSERQTVTSDFYIVSDQLNKVKISSFTIPDSKFYFNNITPWFGNSFIVETYCFSEKKSKWRCFSMDGVEYYEVYDRYMDNHLIPINLQEYISLDLTFERKNYKTGQTIWESEDPLSDLPADIRIDDVVFEQLEGGYVVCNIKYTQQDGVVGERKFKVDIATGGFTRL</sequence>
<dbReference type="PROSITE" id="PS51257">
    <property type="entry name" value="PROKAR_LIPOPROTEIN"/>
    <property type="match status" value="1"/>
</dbReference>
<name>A0A4Q1JHL3_9BACT</name>
<evidence type="ECO:0000256" key="1">
    <source>
        <dbReference type="SAM" id="SignalP"/>
    </source>
</evidence>
<accession>A0A4Q1JHL3</accession>
<proteinExistence type="predicted"/>
<dbReference type="Proteomes" id="UP000289703">
    <property type="component" value="Unassembled WGS sequence"/>
</dbReference>
<evidence type="ECO:0000313" key="3">
    <source>
        <dbReference type="Proteomes" id="UP000289703"/>
    </source>
</evidence>
<dbReference type="OrthoDB" id="9823836at2"/>
<dbReference type="EMBL" id="SAXA01000026">
    <property type="protein sequence ID" value="RXQ87291.1"/>
    <property type="molecule type" value="Genomic_DNA"/>
</dbReference>
<organism evidence="2 3">
    <name type="scientific">Ancylomarina salipaludis</name>
    <dbReference type="NCBI Taxonomy" id="2501299"/>
    <lineage>
        <taxon>Bacteria</taxon>
        <taxon>Pseudomonadati</taxon>
        <taxon>Bacteroidota</taxon>
        <taxon>Bacteroidia</taxon>
        <taxon>Marinilabiliales</taxon>
        <taxon>Marinifilaceae</taxon>
        <taxon>Ancylomarina</taxon>
    </lineage>
</organism>
<comment type="caution">
    <text evidence="2">The sequence shown here is derived from an EMBL/GenBank/DDBJ whole genome shotgun (WGS) entry which is preliminary data.</text>
</comment>
<dbReference type="RefSeq" id="WP_129255801.1">
    <property type="nucleotide sequence ID" value="NZ_SAXA01000026.1"/>
</dbReference>
<keyword evidence="3" id="KW-1185">Reference proteome</keyword>
<feature type="signal peptide" evidence="1">
    <location>
        <begin position="1"/>
        <end position="21"/>
    </location>
</feature>